<feature type="coiled-coil region" evidence="7">
    <location>
        <begin position="118"/>
        <end position="145"/>
    </location>
</feature>
<dbReference type="Gene3D" id="1.10.10.10">
    <property type="entry name" value="Winged helix-like DNA-binding domain superfamily/Winged helix DNA-binding domain"/>
    <property type="match status" value="1"/>
</dbReference>
<dbReference type="SUPFAM" id="SSF52058">
    <property type="entry name" value="L domain-like"/>
    <property type="match status" value="1"/>
</dbReference>
<keyword evidence="6" id="KW-0067">ATP-binding</keyword>
<evidence type="ECO:0000256" key="5">
    <source>
        <dbReference type="ARBA" id="ARBA00022821"/>
    </source>
</evidence>
<dbReference type="AlphaFoldDB" id="A0A022RKL2"/>
<dbReference type="Proteomes" id="UP000030748">
    <property type="component" value="Unassembled WGS sequence"/>
</dbReference>
<feature type="domain" description="R13L1/DRL21-like LRR repeat region" evidence="11">
    <location>
        <begin position="671"/>
        <end position="796"/>
    </location>
</feature>
<keyword evidence="13" id="KW-1185">Reference proteome</keyword>
<dbReference type="SUPFAM" id="SSF52540">
    <property type="entry name" value="P-loop containing nucleoside triphosphate hydrolases"/>
    <property type="match status" value="1"/>
</dbReference>
<sequence>MAAEAAVGAAVQVLLQNLITLSEEQISLVRDFKKDLKKLKESLSMIQDLLDDAEKKQITEKAVKRWLKKLEGVAFDADNVLDELNYRNLSKKIQTQYKMKKKARVRCFFPQCVPNARRLKMARKIKDINQNLEEINMEANKYGLQKTIAGAHAPVTGSSAGRETDAFSIDPIFLGRENDVSAIVKTMTTLPNDQVLSILSIVGMGGLGKSTVARQVFDHDDIRTHFDKHLWVHVSEKFDAVILFNKILTLLTETNVELGNKQALLEKIQKHLGGKKFLLVLDDVWNENQEIWDDFINPLRGISSGTGNGIIVTTRSEIVSSAVRTLPVHRLKNLPEAECWSIIRAKAFREDKNIPSEFETVGVSIARRCQGLPLAAKVVGALLRDKNIDEWISIEKNWLSKSGSENNVSNILKLSYDHLSSPSLKKCFAYCSTFPKGFNLEKERLVELWMAEGFLGGNDDMEVVGNKFFSHLLHNSLLQAVKKGKYDRETYYNMHDLVHDVASFVSNSKTDNVWDEAYPVRYITLQSTDVETSRILKEQARYLRSLYFHGNVRDIMLSDFKCLHALIIVGDGVESNDEELPSSLGELIHLRCLDISGTRIKCLPDSIGELYHLQTFRACYALEKLPKTTKHLTGLRHLHIPPIKLPPEIGRLTSLRTLPYFGVGDENGCGIGELGSLKNIQGELLIHNLEKVHSKEEAESANLSKKQDIVHLTLNWSNENREGENCDESVLEGLQPHPNLRSLMIAGFRGKRFPSWFSNLFGLNNLTMIMIAGCNECERVPTLGHLPNLKSIFLRGLDNVQTIGFLFYGIDDNCSSTSSSRVSKTVFPALVRLELRGMPKLTGWLEAALPSAVENQELVVFPRLEFLGVHDCEQLMSAPSSELPFASICGIKLNSLTVLRINSIDRLTCLPDWLFSNNQNLRELEILYCNNLTRLVPRLEGAGVSLRDMFISKCPKLRELPDGLHSLNALEKLTVTDCPNLETIPYPHEMMESSLETLTLTGLTNLRNMGAVIEGYCLNKMPRLSSLTLDVPMMNMITTNSSSFSEIKAGSSSGHGSSLRHLSIGSTRCDEYSNSFVDAILKASAKSLNTLSLKGHNCDDQSSGYLPSQIQNLTALSRLFLHDLGNMQEFPEWFGNNSSFSSSLQLLHINNCKKLRHLPSKEAMLRLTKLSELDIGRCPLLNMKKIRERDDDENDDSEWPKISHIPKVYVDRNQIPTHGQ</sequence>
<dbReference type="InterPro" id="IPR036388">
    <property type="entry name" value="WH-like_DNA-bd_sf"/>
</dbReference>
<evidence type="ECO:0000256" key="1">
    <source>
        <dbReference type="ARBA" id="ARBA00008894"/>
    </source>
</evidence>
<feature type="domain" description="Disease resistance N-terminal" evidence="9">
    <location>
        <begin position="10"/>
        <end position="99"/>
    </location>
</feature>
<organism evidence="12 13">
    <name type="scientific">Erythranthe guttata</name>
    <name type="common">Yellow monkey flower</name>
    <name type="synonym">Mimulus guttatus</name>
    <dbReference type="NCBI Taxonomy" id="4155"/>
    <lineage>
        <taxon>Eukaryota</taxon>
        <taxon>Viridiplantae</taxon>
        <taxon>Streptophyta</taxon>
        <taxon>Embryophyta</taxon>
        <taxon>Tracheophyta</taxon>
        <taxon>Spermatophyta</taxon>
        <taxon>Magnoliopsida</taxon>
        <taxon>eudicotyledons</taxon>
        <taxon>Gunneridae</taxon>
        <taxon>Pentapetalae</taxon>
        <taxon>asterids</taxon>
        <taxon>lamiids</taxon>
        <taxon>Lamiales</taxon>
        <taxon>Phrymaceae</taxon>
        <taxon>Erythranthe</taxon>
    </lineage>
</organism>
<accession>A0A022RKL2</accession>
<reference evidence="12 13" key="1">
    <citation type="journal article" date="2013" name="Proc. Natl. Acad. Sci. U.S.A.">
        <title>Fine-scale variation in meiotic recombination in Mimulus inferred from population shotgun sequencing.</title>
        <authorList>
            <person name="Hellsten U."/>
            <person name="Wright K.M."/>
            <person name="Jenkins J."/>
            <person name="Shu S."/>
            <person name="Yuan Y."/>
            <person name="Wessler S.R."/>
            <person name="Schmutz J."/>
            <person name="Willis J.H."/>
            <person name="Rokhsar D.S."/>
        </authorList>
    </citation>
    <scope>NUCLEOTIDE SEQUENCE [LARGE SCALE GENOMIC DNA]</scope>
    <source>
        <strain evidence="13">cv. DUN x IM62</strain>
    </source>
</reference>
<dbReference type="InterPro" id="IPR058922">
    <property type="entry name" value="WHD_DRP"/>
</dbReference>
<keyword evidence="3" id="KW-0677">Repeat</keyword>
<dbReference type="SUPFAM" id="SSF52047">
    <property type="entry name" value="RNI-like"/>
    <property type="match status" value="1"/>
</dbReference>
<dbReference type="GO" id="GO:0043531">
    <property type="term" value="F:ADP binding"/>
    <property type="evidence" value="ECO:0007669"/>
    <property type="project" value="InterPro"/>
</dbReference>
<dbReference type="InterPro" id="IPR032675">
    <property type="entry name" value="LRR_dom_sf"/>
</dbReference>
<evidence type="ECO:0000313" key="13">
    <source>
        <dbReference type="Proteomes" id="UP000030748"/>
    </source>
</evidence>
<gene>
    <name evidence="12" type="ORF">MIMGU_mgv1a026060mg</name>
</gene>
<dbReference type="eggNOG" id="KOG4658">
    <property type="taxonomic scope" value="Eukaryota"/>
</dbReference>
<keyword evidence="4" id="KW-0547">Nucleotide-binding</keyword>
<evidence type="ECO:0000256" key="2">
    <source>
        <dbReference type="ARBA" id="ARBA00022614"/>
    </source>
</evidence>
<feature type="coiled-coil region" evidence="7">
    <location>
        <begin position="29"/>
        <end position="56"/>
    </location>
</feature>
<dbReference type="InterPro" id="IPR042197">
    <property type="entry name" value="Apaf_helical"/>
</dbReference>
<dbReference type="Gene3D" id="1.10.8.430">
    <property type="entry name" value="Helical domain of apoptotic protease-activating factors"/>
    <property type="match status" value="1"/>
</dbReference>
<dbReference type="Gene3D" id="3.80.10.10">
    <property type="entry name" value="Ribonuclease Inhibitor"/>
    <property type="match status" value="3"/>
</dbReference>
<dbReference type="PRINTS" id="PR00364">
    <property type="entry name" value="DISEASERSIST"/>
</dbReference>
<dbReference type="PANTHER" id="PTHR36766">
    <property type="entry name" value="PLANT BROAD-SPECTRUM MILDEW RESISTANCE PROTEIN RPW8"/>
    <property type="match status" value="1"/>
</dbReference>
<evidence type="ECO:0000313" key="12">
    <source>
        <dbReference type="EMBL" id="EYU40942.1"/>
    </source>
</evidence>
<dbReference type="Pfam" id="PF18052">
    <property type="entry name" value="Rx_N"/>
    <property type="match status" value="1"/>
</dbReference>
<evidence type="ECO:0000256" key="3">
    <source>
        <dbReference type="ARBA" id="ARBA00022737"/>
    </source>
</evidence>
<evidence type="ECO:0000256" key="7">
    <source>
        <dbReference type="SAM" id="Coils"/>
    </source>
</evidence>
<evidence type="ECO:0000259" key="9">
    <source>
        <dbReference type="Pfam" id="PF18052"/>
    </source>
</evidence>
<dbReference type="GO" id="GO:0005524">
    <property type="term" value="F:ATP binding"/>
    <property type="evidence" value="ECO:0007669"/>
    <property type="project" value="UniProtKB-KW"/>
</dbReference>
<proteinExistence type="inferred from homology"/>
<evidence type="ECO:0000259" key="10">
    <source>
        <dbReference type="Pfam" id="PF23559"/>
    </source>
</evidence>
<evidence type="ECO:0000256" key="4">
    <source>
        <dbReference type="ARBA" id="ARBA00022741"/>
    </source>
</evidence>
<dbReference type="InterPro" id="IPR041118">
    <property type="entry name" value="Rx_N"/>
</dbReference>
<keyword evidence="2" id="KW-0433">Leucine-rich repeat</keyword>
<protein>
    <submittedName>
        <fullName evidence="12">Uncharacterized protein</fullName>
    </submittedName>
</protein>
<dbReference type="Gene3D" id="1.20.5.4130">
    <property type="match status" value="1"/>
</dbReference>
<dbReference type="Pfam" id="PF00931">
    <property type="entry name" value="NB-ARC"/>
    <property type="match status" value="1"/>
</dbReference>
<dbReference type="Gene3D" id="3.40.50.300">
    <property type="entry name" value="P-loop containing nucleotide triphosphate hydrolases"/>
    <property type="match status" value="1"/>
</dbReference>
<feature type="domain" description="NB-ARC" evidence="8">
    <location>
        <begin position="178"/>
        <end position="351"/>
    </location>
</feature>
<keyword evidence="7" id="KW-0175">Coiled coil</keyword>
<dbReference type="InterPro" id="IPR002182">
    <property type="entry name" value="NB-ARC"/>
</dbReference>
<evidence type="ECO:0000259" key="8">
    <source>
        <dbReference type="Pfam" id="PF00931"/>
    </source>
</evidence>
<dbReference type="PANTHER" id="PTHR36766:SF70">
    <property type="entry name" value="DISEASE RESISTANCE PROTEIN RGA4"/>
    <property type="match status" value="1"/>
</dbReference>
<dbReference type="GO" id="GO:0006952">
    <property type="term" value="P:defense response"/>
    <property type="evidence" value="ECO:0007669"/>
    <property type="project" value="UniProtKB-KW"/>
</dbReference>
<feature type="domain" description="Disease resistance protein winged helix" evidence="10">
    <location>
        <begin position="434"/>
        <end position="502"/>
    </location>
</feature>
<dbReference type="Pfam" id="PF23559">
    <property type="entry name" value="WHD_DRP"/>
    <property type="match status" value="1"/>
</dbReference>
<dbReference type="EMBL" id="KI630370">
    <property type="protein sequence ID" value="EYU40942.1"/>
    <property type="molecule type" value="Genomic_DNA"/>
</dbReference>
<keyword evidence="5" id="KW-0611">Plant defense</keyword>
<dbReference type="FunFam" id="1.10.10.10:FF:000322">
    <property type="entry name" value="Probable disease resistance protein At1g63360"/>
    <property type="match status" value="1"/>
</dbReference>
<dbReference type="Pfam" id="PF25019">
    <property type="entry name" value="LRR_R13L1-DRL21"/>
    <property type="match status" value="1"/>
</dbReference>
<dbReference type="GO" id="GO:0051707">
    <property type="term" value="P:response to other organism"/>
    <property type="evidence" value="ECO:0007669"/>
    <property type="project" value="UniProtKB-ARBA"/>
</dbReference>
<evidence type="ECO:0000256" key="6">
    <source>
        <dbReference type="ARBA" id="ARBA00022840"/>
    </source>
</evidence>
<evidence type="ECO:0000259" key="11">
    <source>
        <dbReference type="Pfam" id="PF25019"/>
    </source>
</evidence>
<dbReference type="InterPro" id="IPR027417">
    <property type="entry name" value="P-loop_NTPase"/>
</dbReference>
<comment type="similarity">
    <text evidence="1">Belongs to the disease resistance NB-LRR family.</text>
</comment>
<dbReference type="InterPro" id="IPR056789">
    <property type="entry name" value="LRR_R13L1-DRL21"/>
</dbReference>
<name>A0A022RKL2_ERYGU</name>